<evidence type="ECO:0000313" key="1">
    <source>
        <dbReference type="EMBL" id="GIX85600.1"/>
    </source>
</evidence>
<reference evidence="1 2" key="1">
    <citation type="submission" date="2021-06" db="EMBL/GenBank/DDBJ databases">
        <title>Caerostris extrusa draft genome.</title>
        <authorList>
            <person name="Kono N."/>
            <person name="Arakawa K."/>
        </authorList>
    </citation>
    <scope>NUCLEOTIDE SEQUENCE [LARGE SCALE GENOMIC DNA]</scope>
</reference>
<protein>
    <submittedName>
        <fullName evidence="1">Uncharacterized protein</fullName>
    </submittedName>
</protein>
<comment type="caution">
    <text evidence="1">The sequence shown here is derived from an EMBL/GenBank/DDBJ whole genome shotgun (WGS) entry which is preliminary data.</text>
</comment>
<keyword evidence="2" id="KW-1185">Reference proteome</keyword>
<name>A0AAV4NLD9_CAEEX</name>
<gene>
    <name evidence="1" type="ORF">CEXT_417391</name>
</gene>
<organism evidence="1 2">
    <name type="scientific">Caerostris extrusa</name>
    <name type="common">Bark spider</name>
    <name type="synonym">Caerostris bankana</name>
    <dbReference type="NCBI Taxonomy" id="172846"/>
    <lineage>
        <taxon>Eukaryota</taxon>
        <taxon>Metazoa</taxon>
        <taxon>Ecdysozoa</taxon>
        <taxon>Arthropoda</taxon>
        <taxon>Chelicerata</taxon>
        <taxon>Arachnida</taxon>
        <taxon>Araneae</taxon>
        <taxon>Araneomorphae</taxon>
        <taxon>Entelegynae</taxon>
        <taxon>Araneoidea</taxon>
        <taxon>Araneidae</taxon>
        <taxon>Caerostris</taxon>
    </lineage>
</organism>
<proteinExistence type="predicted"/>
<dbReference type="AlphaFoldDB" id="A0AAV4NLD9"/>
<sequence>MKSYAAPHRFPIRNSRPSPTFLAFIYFWTDNCKAISPNLILCLLAWLARPTQGVYKQPPKTFGPTPRTHGLIILELIRRIGVWGRGCEVSLHHR</sequence>
<dbReference type="Proteomes" id="UP001054945">
    <property type="component" value="Unassembled WGS sequence"/>
</dbReference>
<dbReference type="EMBL" id="BPLR01003527">
    <property type="protein sequence ID" value="GIX85600.1"/>
    <property type="molecule type" value="Genomic_DNA"/>
</dbReference>
<accession>A0AAV4NLD9</accession>
<evidence type="ECO:0000313" key="2">
    <source>
        <dbReference type="Proteomes" id="UP001054945"/>
    </source>
</evidence>